<reference evidence="2" key="1">
    <citation type="submission" date="2023-07" db="EMBL/GenBank/DDBJ databases">
        <title>Sorghum-associated microbial communities from plants grown in Nebraska, USA.</title>
        <authorList>
            <person name="Schachtman D."/>
        </authorList>
    </citation>
    <scope>NUCLEOTIDE SEQUENCE</scope>
    <source>
        <strain evidence="2">BE44</strain>
    </source>
</reference>
<sequence length="104" mass="11926">MMTQLELFGHEALKSINTNSNIPTAIHAFADLYEQIQKLQFERDEAIQNKAKIGDKKIATSMATASSLSRENRKLKQQLNSQRQHIEGLTQKVLEIMDVLHEYN</sequence>
<evidence type="ECO:0000256" key="1">
    <source>
        <dbReference type="SAM" id="Coils"/>
    </source>
</evidence>
<accession>A0AAW8LKN9</accession>
<evidence type="ECO:0000313" key="3">
    <source>
        <dbReference type="Proteomes" id="UP001262767"/>
    </source>
</evidence>
<proteinExistence type="predicted"/>
<feature type="coiled-coil region" evidence="1">
    <location>
        <begin position="29"/>
        <end position="92"/>
    </location>
</feature>
<comment type="caution">
    <text evidence="2">The sequence shown here is derived from an EMBL/GenBank/DDBJ whole genome shotgun (WGS) entry which is preliminary data.</text>
</comment>
<dbReference type="RefSeq" id="WP_310078403.1">
    <property type="nucleotide sequence ID" value="NZ_JAVDSC010000023.1"/>
</dbReference>
<dbReference type="AlphaFoldDB" id="A0AAW8LKN9"/>
<protein>
    <submittedName>
        <fullName evidence="2">Cell shape-determining protein MreC</fullName>
    </submittedName>
</protein>
<evidence type="ECO:0000313" key="2">
    <source>
        <dbReference type="EMBL" id="MDR6631012.1"/>
    </source>
</evidence>
<organism evidence="2 3">
    <name type="scientific">Acinetobacter lwoffii</name>
    <dbReference type="NCBI Taxonomy" id="28090"/>
    <lineage>
        <taxon>Bacteria</taxon>
        <taxon>Pseudomonadati</taxon>
        <taxon>Pseudomonadota</taxon>
        <taxon>Gammaproteobacteria</taxon>
        <taxon>Moraxellales</taxon>
        <taxon>Moraxellaceae</taxon>
        <taxon>Acinetobacter</taxon>
    </lineage>
</organism>
<keyword evidence="1" id="KW-0175">Coiled coil</keyword>
<name>A0AAW8LKN9_ACILW</name>
<dbReference type="EMBL" id="JAVDSC010000023">
    <property type="protein sequence ID" value="MDR6631012.1"/>
    <property type="molecule type" value="Genomic_DNA"/>
</dbReference>
<gene>
    <name evidence="2" type="ORF">J2X86_003076</name>
</gene>
<dbReference type="Proteomes" id="UP001262767">
    <property type="component" value="Unassembled WGS sequence"/>
</dbReference>